<feature type="compositionally biased region" description="Polar residues" evidence="2">
    <location>
        <begin position="1513"/>
        <end position="1532"/>
    </location>
</feature>
<feature type="non-terminal residue" evidence="6">
    <location>
        <position position="1"/>
    </location>
</feature>
<dbReference type="PROSITE" id="PS50026">
    <property type="entry name" value="EGF_3"/>
    <property type="match status" value="1"/>
</dbReference>
<evidence type="ECO:0000256" key="2">
    <source>
        <dbReference type="SAM" id="MobiDB-lite"/>
    </source>
</evidence>
<proteinExistence type="predicted"/>
<feature type="transmembrane region" description="Helical" evidence="3">
    <location>
        <begin position="1415"/>
        <end position="1442"/>
    </location>
</feature>
<reference evidence="6" key="1">
    <citation type="submission" date="2022-03" db="EMBL/GenBank/DDBJ databases">
        <title>Draft genome sequence of Aduncisulcus paluster, a free-living microaerophilic Fornicata.</title>
        <authorList>
            <person name="Yuyama I."/>
            <person name="Kume K."/>
            <person name="Tamura T."/>
            <person name="Inagaki Y."/>
            <person name="Hashimoto T."/>
        </authorList>
    </citation>
    <scope>NUCLEOTIDE SEQUENCE</scope>
    <source>
        <strain evidence="6">NY0171</strain>
    </source>
</reference>
<evidence type="ECO:0000259" key="4">
    <source>
        <dbReference type="PROSITE" id="PS50026"/>
    </source>
</evidence>
<protein>
    <submittedName>
        <fullName evidence="6">Uncharacterized protein</fullName>
    </submittedName>
</protein>
<comment type="caution">
    <text evidence="6">The sequence shown here is derived from an EMBL/GenBank/DDBJ whole genome shotgun (WGS) entry which is preliminary data.</text>
</comment>
<keyword evidence="3" id="KW-0812">Transmembrane</keyword>
<dbReference type="PANTHER" id="PTHR24044:SF502">
    <property type="entry name" value="ANTERIOR PHARYNX IN EXCESS PROTEIN 1-RELATED"/>
    <property type="match status" value="1"/>
</dbReference>
<keyword evidence="1" id="KW-0245">EGF-like domain</keyword>
<feature type="disulfide bond" evidence="1">
    <location>
        <begin position="41"/>
        <end position="50"/>
    </location>
</feature>
<evidence type="ECO:0000256" key="1">
    <source>
        <dbReference type="PROSITE-ProRule" id="PRU00076"/>
    </source>
</evidence>
<dbReference type="InterPro" id="IPR007110">
    <property type="entry name" value="Ig-like_dom"/>
</dbReference>
<dbReference type="PANTHER" id="PTHR24044">
    <property type="entry name" value="NOTCH LIGAND FAMILY MEMBER"/>
    <property type="match status" value="1"/>
</dbReference>
<keyword evidence="7" id="KW-1185">Reference proteome</keyword>
<gene>
    <name evidence="6" type="ORF">ADUPG1_009201</name>
</gene>
<keyword evidence="3" id="KW-0472">Membrane</keyword>
<dbReference type="EMBL" id="BQXS01011159">
    <property type="protein sequence ID" value="GKT36189.1"/>
    <property type="molecule type" value="Genomic_DNA"/>
</dbReference>
<feature type="region of interest" description="Disordered" evidence="2">
    <location>
        <begin position="1513"/>
        <end position="1553"/>
    </location>
</feature>
<dbReference type="CDD" id="cd00054">
    <property type="entry name" value="EGF_CA"/>
    <property type="match status" value="1"/>
</dbReference>
<accession>A0ABQ5KXM2</accession>
<dbReference type="Proteomes" id="UP001057375">
    <property type="component" value="Unassembled WGS sequence"/>
</dbReference>
<feature type="compositionally biased region" description="Polar residues" evidence="2">
    <location>
        <begin position="1293"/>
        <end position="1304"/>
    </location>
</feature>
<evidence type="ECO:0000313" key="6">
    <source>
        <dbReference type="EMBL" id="GKT36189.1"/>
    </source>
</evidence>
<evidence type="ECO:0000256" key="3">
    <source>
        <dbReference type="SAM" id="Phobius"/>
    </source>
</evidence>
<keyword evidence="3" id="KW-1133">Transmembrane helix</keyword>
<feature type="compositionally biased region" description="Polar residues" evidence="2">
    <location>
        <begin position="1541"/>
        <end position="1553"/>
    </location>
</feature>
<dbReference type="InterPro" id="IPR050906">
    <property type="entry name" value="Notch_signaling"/>
</dbReference>
<dbReference type="PROSITE" id="PS00022">
    <property type="entry name" value="EGF_1"/>
    <property type="match status" value="1"/>
</dbReference>
<evidence type="ECO:0000313" key="7">
    <source>
        <dbReference type="Proteomes" id="UP001057375"/>
    </source>
</evidence>
<name>A0ABQ5KXM2_9EUKA</name>
<feature type="domain" description="EGF-like" evidence="4">
    <location>
        <begin position="12"/>
        <end position="51"/>
    </location>
</feature>
<organism evidence="6 7">
    <name type="scientific">Aduncisulcus paluster</name>
    <dbReference type="NCBI Taxonomy" id="2918883"/>
    <lineage>
        <taxon>Eukaryota</taxon>
        <taxon>Metamonada</taxon>
        <taxon>Carpediemonas-like organisms</taxon>
        <taxon>Aduncisulcus</taxon>
    </lineage>
</organism>
<comment type="caution">
    <text evidence="1">Lacks conserved residue(s) required for the propagation of feature annotation.</text>
</comment>
<sequence length="1553" mass="173700">ECNSSTGLCECNTNWSGDTCSEYTPDGSCLYGVSNGSGCTCQLNYSGDYCQCKNNCSLHGLCNEWGCECEDGFSGGDCSEARVPEIDTDSIYIDYAEAVIGFSFLYEVTISGINETDVTFDCSLLIEEYGESGSFGATVKYFDSSSICKRNSDLKSFLLYPGIASWISSEMTFNLLGDTIIDKVTHKANSEQMSVYLDPSLFPATDDLTLPDSLVPEFIFLCQSGSYWSSHGLILDVSPLQHTGWGRIFYVWSVVLEDGQTNSTLESINMMLNYMSSTPPASSSTTKLSSYSSSVEIPATYLSQLASDSTLESITLKLSATNLFHPVWTEKEFSIDLVRNSTDLYLTVPSFPHDLYLDRELIIAPSVTCSTCSAGGMALLDSYCEVESISWNWKCLNPSAQHSLTFDTPVVLLEKDSLQSGEYSCNVEVEFNSVSNKKIVTFNMIDPPLTLEVSDAGMPVQQQAVLVSIINDDDEEEHYSMNRNVFVSASDDDSDETIETDKHLSTLHRTANPGDYIRLAASVLSTPDGATISYYWIVTRGDNIVISVSGSELSFFIPSYVQSNTMYVCTAYAWSDVTGSSYTTNHVYIHVLKGDRRTDMDWTDDRMLGMTIQGNLHLEEGNTMRLRAIPHGYSQLDALSFTWSLDLSDIDSELLLKIANTRLADTSFESFTLEESHLSSIIVIEGQELLDLCDAIGVDEPCFAIEMCDSVLDECVDLRVCISVERSFSVVYPVVLDNHDNYTMECGTQYCLSYSGSKEVTSTSQLYFDVSGDLTSTRGDLLSQEVQCEDYSLFSTTQPKANTHDPTFIMLMLGNVIVTSVFNGDDSSISFPCSFMYDTWLSYTSAGVSEALSFTLDETDITAFAYSKNKASTVLLDIELLTTTSSGSVIDVMSNSLFGVMEESDTSASKLDIFDYESVKQLIKYPFTSYTNRLLYCEAINDTTCLVHTYVQLYGVGKDILHILTQERASKGSTISDEELMRNQAIRFLLFSQLYRASLRITPIIIDEDADVFLRVHAFSIFLDMFMWYIDEKMNTVPDIYGDMSIYYISEIYYAQIIEEYFPVIDDGFASTVYNNLKLEGDEAGSMFIDVLPNGPLPPNDIIRQALVDTIQNVVNSYFVICNFGQRTSIYMNVIVAFADMLPRLMDTGELSTQTDAITFARRGGIDMYSSTVESSYCDLLLSFNGLFDEEEMIVYNEYSTLFGCPLTGIQDAMLNDFFYITEDELSDEELEVFVAKMGEQTRSIPIFFTFRRMRPNSITQTPKEDEGEEWAVECDNCFIIRTKVVIPKPDETSTTTSDYTFNVDSKDDEEETSTTTSDYTFNVDSKDDEEETTNNNTIFKRTKQETELVILRHDIIYSDYPHTIRFDDSNPNGWIRIVSVEDEEGEMVDYYEFTVSEYGVYIVYEETYEVEVKWVTVLFICVCIVVGIGIIGLIVACMVTSRKKRAARKKRKETNPSQQSYLAPENDAMIGNNYFALDSFVEQGKILPKSPPSSPSPSNPVAQLNTTTAFSGTAQTYHSSKSTPVPMTSRSLQDHRLPTKSLTMSSTALEHE</sequence>
<dbReference type="PROSITE" id="PS50835">
    <property type="entry name" value="IG_LIKE"/>
    <property type="match status" value="1"/>
</dbReference>
<feature type="domain" description="Ig-like" evidence="5">
    <location>
        <begin position="371"/>
        <end position="441"/>
    </location>
</feature>
<evidence type="ECO:0000259" key="5">
    <source>
        <dbReference type="PROSITE" id="PS50835"/>
    </source>
</evidence>
<keyword evidence="1" id="KW-1015">Disulfide bond</keyword>
<feature type="region of interest" description="Disordered" evidence="2">
    <location>
        <begin position="1292"/>
        <end position="1337"/>
    </location>
</feature>
<dbReference type="InterPro" id="IPR000742">
    <property type="entry name" value="EGF"/>
</dbReference>